<evidence type="ECO:0000313" key="1">
    <source>
        <dbReference type="EMBL" id="KAI5669331.1"/>
    </source>
</evidence>
<reference evidence="2" key="1">
    <citation type="journal article" date="2023" name="Nat. Plants">
        <title>Single-cell RNA sequencing provides a high-resolution roadmap for understanding the multicellular compartmentation of specialized metabolism.</title>
        <authorList>
            <person name="Sun S."/>
            <person name="Shen X."/>
            <person name="Li Y."/>
            <person name="Li Y."/>
            <person name="Wang S."/>
            <person name="Li R."/>
            <person name="Zhang H."/>
            <person name="Shen G."/>
            <person name="Guo B."/>
            <person name="Wei J."/>
            <person name="Xu J."/>
            <person name="St-Pierre B."/>
            <person name="Chen S."/>
            <person name="Sun C."/>
        </authorList>
    </citation>
    <scope>NUCLEOTIDE SEQUENCE [LARGE SCALE GENOMIC DNA]</scope>
</reference>
<organism evidence="1 2">
    <name type="scientific">Catharanthus roseus</name>
    <name type="common">Madagascar periwinkle</name>
    <name type="synonym">Vinca rosea</name>
    <dbReference type="NCBI Taxonomy" id="4058"/>
    <lineage>
        <taxon>Eukaryota</taxon>
        <taxon>Viridiplantae</taxon>
        <taxon>Streptophyta</taxon>
        <taxon>Embryophyta</taxon>
        <taxon>Tracheophyta</taxon>
        <taxon>Spermatophyta</taxon>
        <taxon>Magnoliopsida</taxon>
        <taxon>eudicotyledons</taxon>
        <taxon>Gunneridae</taxon>
        <taxon>Pentapetalae</taxon>
        <taxon>asterids</taxon>
        <taxon>lamiids</taxon>
        <taxon>Gentianales</taxon>
        <taxon>Apocynaceae</taxon>
        <taxon>Rauvolfioideae</taxon>
        <taxon>Vinceae</taxon>
        <taxon>Catharanthinae</taxon>
        <taxon>Catharanthus</taxon>
    </lineage>
</organism>
<comment type="caution">
    <text evidence="1">The sequence shown here is derived from an EMBL/GenBank/DDBJ whole genome shotgun (WGS) entry which is preliminary data.</text>
</comment>
<name>A0ACC0B9K0_CATRO</name>
<dbReference type="Proteomes" id="UP001060085">
    <property type="component" value="Linkage Group LG04"/>
</dbReference>
<dbReference type="EMBL" id="CM044704">
    <property type="protein sequence ID" value="KAI5669331.1"/>
    <property type="molecule type" value="Genomic_DNA"/>
</dbReference>
<proteinExistence type="predicted"/>
<sequence>MGFADDKGDEWLTLKLHHGGYFTIDDRERKNYEGGEIDYVDNCSIDMIEEEELMEEFMKELMPSLPKSSGVIEEIENENAQPVVTAGLMGLIYKLLGLMEVVMYKLLGLIEVLGLMKYDIEFERQESARKGNVQQSSRAYAAESSTPVEELHKGIENVNVQQISRATTITENDGLKESFEFDDSSNEDYMVDQFIDDDEYCMDDYVVEEEVQVEHKVGNEINTECEPSAATSKKRGKRKRQEEY</sequence>
<keyword evidence="2" id="KW-1185">Reference proteome</keyword>
<evidence type="ECO:0000313" key="2">
    <source>
        <dbReference type="Proteomes" id="UP001060085"/>
    </source>
</evidence>
<gene>
    <name evidence="1" type="ORF">M9H77_19184</name>
</gene>
<accession>A0ACC0B9K0</accession>
<protein>
    <submittedName>
        <fullName evidence="1">Uncharacterized protein</fullName>
    </submittedName>
</protein>